<evidence type="ECO:0000313" key="4">
    <source>
        <dbReference type="Ensembl" id="ENSELUP00000084535.1"/>
    </source>
</evidence>
<dbReference type="FunFam" id="2.60.40.2440:FF:000001">
    <property type="entry name" value="Protein phosphatase 1 regulatory subunit 3C"/>
    <property type="match status" value="1"/>
</dbReference>
<dbReference type="GeneTree" id="ENSGT00530000063205"/>
<dbReference type="GO" id="GO:0005979">
    <property type="term" value="P:regulation of glycogen biosynthetic process"/>
    <property type="evidence" value="ECO:0007669"/>
    <property type="project" value="TreeGrafter"/>
</dbReference>
<dbReference type="GeneID" id="105014714"/>
<evidence type="ECO:0000256" key="1">
    <source>
        <dbReference type="ARBA" id="ARBA00022600"/>
    </source>
</evidence>
<sequence>MAQGSQNRFQPYAWWKFSCPIRSGRGRLLKLRHCRAGATYGLENVPQSSLFNQFPPKSNMPVELAMPLYLPNDSFRYRRTPKPLRPCLKPRMMFQPAAPPKLIEPEEENGKPKRRVSFADHRGLALTKVKVFSQFDDFIEIPLKIRSEITSEVFNSALKLPEEEDKLVLDFIQPSSDYLLFRQRLETELVCLEHCMLKEKALAGTVKVKNLSFKKSVKVRVTFDSWKSYTDWDCQYVKDTYTGSDRDTFSFEFSLPAELRPHKHVEFAICYEVNGQTHWDSNQGQNYRIVWSALKNGRQVSLSSNQQRHLIDAAIHFDLYGSPRCSHGIFPEWPSYAGYEDIGPYY</sequence>
<dbReference type="CTD" id="79660"/>
<dbReference type="AlphaFoldDB" id="A0AAY5K8G3"/>
<keyword evidence="1" id="KW-0321">Glycogen metabolism</keyword>
<protein>
    <recommendedName>
        <fullName evidence="3">CBM21 domain-containing protein</fullName>
    </recommendedName>
</protein>
<evidence type="ECO:0000259" key="3">
    <source>
        <dbReference type="PROSITE" id="PS51159"/>
    </source>
</evidence>
<dbReference type="GO" id="GO:2001069">
    <property type="term" value="F:glycogen binding"/>
    <property type="evidence" value="ECO:0007669"/>
    <property type="project" value="TreeGrafter"/>
</dbReference>
<dbReference type="PANTHER" id="PTHR12307">
    <property type="entry name" value="PROTEIN PHOSPHATASE 1 REGULATORY SUBUNIT"/>
    <property type="match status" value="1"/>
</dbReference>
<dbReference type="Proteomes" id="UP000265140">
    <property type="component" value="Chromosome 14"/>
</dbReference>
<proteinExistence type="predicted"/>
<keyword evidence="5" id="KW-1185">Reference proteome</keyword>
<dbReference type="InterPro" id="IPR050782">
    <property type="entry name" value="PP1_regulatory_subunit_3"/>
</dbReference>
<dbReference type="InterPro" id="IPR038175">
    <property type="entry name" value="CBM21_dom_sf"/>
</dbReference>
<dbReference type="PANTHER" id="PTHR12307:SF13">
    <property type="entry name" value="PROTEIN PHOSPHATASE 1 REGULATORY SUBUNIT 3B"/>
    <property type="match status" value="1"/>
</dbReference>
<dbReference type="GO" id="GO:0000164">
    <property type="term" value="C:protein phosphatase type 1 complex"/>
    <property type="evidence" value="ECO:0007669"/>
    <property type="project" value="TreeGrafter"/>
</dbReference>
<evidence type="ECO:0000256" key="2">
    <source>
        <dbReference type="ARBA" id="ARBA00023277"/>
    </source>
</evidence>
<dbReference type="InterPro" id="IPR005036">
    <property type="entry name" value="CBM21_dom"/>
</dbReference>
<feature type="domain" description="CBM21" evidence="3">
    <location>
        <begin position="182"/>
        <end position="290"/>
    </location>
</feature>
<dbReference type="RefSeq" id="XP_019908707.1">
    <property type="nucleotide sequence ID" value="XM_020053148.2"/>
</dbReference>
<evidence type="ECO:0000313" key="5">
    <source>
        <dbReference type="Proteomes" id="UP000265140"/>
    </source>
</evidence>
<dbReference type="Ensembl" id="ENSELUT00000104123.1">
    <property type="protein sequence ID" value="ENSELUP00000084535.1"/>
    <property type="gene ID" value="ENSELUG00000024294.3"/>
</dbReference>
<reference evidence="4" key="2">
    <citation type="submission" date="2025-08" db="UniProtKB">
        <authorList>
            <consortium name="Ensembl"/>
        </authorList>
    </citation>
    <scope>IDENTIFICATION</scope>
</reference>
<organism evidence="4 5">
    <name type="scientific">Esox lucius</name>
    <name type="common">Northern pike</name>
    <dbReference type="NCBI Taxonomy" id="8010"/>
    <lineage>
        <taxon>Eukaryota</taxon>
        <taxon>Metazoa</taxon>
        <taxon>Chordata</taxon>
        <taxon>Craniata</taxon>
        <taxon>Vertebrata</taxon>
        <taxon>Euteleostomi</taxon>
        <taxon>Actinopterygii</taxon>
        <taxon>Neopterygii</taxon>
        <taxon>Teleostei</taxon>
        <taxon>Protacanthopterygii</taxon>
        <taxon>Esociformes</taxon>
        <taxon>Esocidae</taxon>
        <taxon>Esox</taxon>
    </lineage>
</organism>
<dbReference type="GO" id="GO:0008157">
    <property type="term" value="F:protein phosphatase 1 binding"/>
    <property type="evidence" value="ECO:0007669"/>
    <property type="project" value="TreeGrafter"/>
</dbReference>
<dbReference type="PROSITE" id="PS51159">
    <property type="entry name" value="CBM21"/>
    <property type="match status" value="1"/>
</dbReference>
<keyword evidence="2" id="KW-0119">Carbohydrate metabolism</keyword>
<accession>A0AAY5K8G3</accession>
<reference evidence="4" key="3">
    <citation type="submission" date="2025-09" db="UniProtKB">
        <authorList>
            <consortium name="Ensembl"/>
        </authorList>
    </citation>
    <scope>IDENTIFICATION</scope>
</reference>
<name>A0AAY5K8G3_ESOLU</name>
<reference evidence="4 5" key="1">
    <citation type="submission" date="2020-02" db="EMBL/GenBank/DDBJ databases">
        <title>Esox lucius (northern pike) genome, fEsoLuc1, primary haplotype.</title>
        <authorList>
            <person name="Myers G."/>
            <person name="Karagic N."/>
            <person name="Meyer A."/>
            <person name="Pippel M."/>
            <person name="Reichard M."/>
            <person name="Winkler S."/>
            <person name="Tracey A."/>
            <person name="Sims Y."/>
            <person name="Howe K."/>
            <person name="Rhie A."/>
            <person name="Formenti G."/>
            <person name="Durbin R."/>
            <person name="Fedrigo O."/>
            <person name="Jarvis E.D."/>
        </authorList>
    </citation>
    <scope>NUCLEOTIDE SEQUENCE [LARGE SCALE GENOMIC DNA]</scope>
</reference>
<dbReference type="Gene3D" id="2.60.40.2440">
    <property type="entry name" value="Carbohydrate binding type-21 domain"/>
    <property type="match status" value="1"/>
</dbReference>
<dbReference type="GO" id="GO:0005977">
    <property type="term" value="P:glycogen metabolic process"/>
    <property type="evidence" value="ECO:0007669"/>
    <property type="project" value="UniProtKB-KW"/>
</dbReference>
<dbReference type="Pfam" id="PF03370">
    <property type="entry name" value="CBM_21"/>
    <property type="match status" value="1"/>
</dbReference>